<proteinExistence type="predicted"/>
<keyword evidence="3" id="KW-1185">Reference proteome</keyword>
<evidence type="ECO:0000313" key="2">
    <source>
        <dbReference type="EMBL" id="MBM0274026.1"/>
    </source>
</evidence>
<dbReference type="EMBL" id="JAEVHL010000001">
    <property type="protein sequence ID" value="MBM0274026.1"/>
    <property type="molecule type" value="Genomic_DNA"/>
</dbReference>
<name>A0ABS1Y9E8_9ACTN</name>
<evidence type="ECO:0000313" key="3">
    <source>
        <dbReference type="Proteomes" id="UP000622245"/>
    </source>
</evidence>
<feature type="coiled-coil region" evidence="1">
    <location>
        <begin position="78"/>
        <end position="112"/>
    </location>
</feature>
<dbReference type="Proteomes" id="UP000622245">
    <property type="component" value="Unassembled WGS sequence"/>
</dbReference>
<comment type="caution">
    <text evidence="2">The sequence shown here is derived from an EMBL/GenBank/DDBJ whole genome shotgun (WGS) entry which is preliminary data.</text>
</comment>
<sequence>MSGSVSPATRQRLLDAMQRLLAGAPNHTDGRLTKNNLCREAQVSRATMNRARDILAEWDTRVSDSPAAVTARKCDDELDRLRRDLTASRTRFRELQDQLDAAATVIAALAAENAAMRRQAADSAIRSVIPLQGFRSLR</sequence>
<reference evidence="2 3" key="1">
    <citation type="submission" date="2021-01" db="EMBL/GenBank/DDBJ databases">
        <title>Draft genome sequence of Micromonospora sp. strain STR1s_6.</title>
        <authorList>
            <person name="Karlyshev A."/>
            <person name="Jawad R."/>
        </authorList>
    </citation>
    <scope>NUCLEOTIDE SEQUENCE [LARGE SCALE GENOMIC DNA]</scope>
    <source>
        <strain evidence="2 3">STR1S-6</strain>
    </source>
</reference>
<organism evidence="2 3">
    <name type="scientific">Micromonospora tarensis</name>
    <dbReference type="NCBI Taxonomy" id="2806100"/>
    <lineage>
        <taxon>Bacteria</taxon>
        <taxon>Bacillati</taxon>
        <taxon>Actinomycetota</taxon>
        <taxon>Actinomycetes</taxon>
        <taxon>Micromonosporales</taxon>
        <taxon>Micromonosporaceae</taxon>
        <taxon>Micromonospora</taxon>
    </lineage>
</organism>
<dbReference type="RefSeq" id="WP_203146449.1">
    <property type="nucleotide sequence ID" value="NZ_JAEVHL010000001.1"/>
</dbReference>
<evidence type="ECO:0008006" key="4">
    <source>
        <dbReference type="Google" id="ProtNLM"/>
    </source>
</evidence>
<evidence type="ECO:0000256" key="1">
    <source>
        <dbReference type="SAM" id="Coils"/>
    </source>
</evidence>
<keyword evidence="1" id="KW-0175">Coiled coil</keyword>
<protein>
    <recommendedName>
        <fullName evidence="4">Replication region DNA-binding N-term</fullName>
    </recommendedName>
</protein>
<accession>A0ABS1Y9E8</accession>
<gene>
    <name evidence="2" type="ORF">JM949_00390</name>
</gene>